<dbReference type="Pfam" id="PF08242">
    <property type="entry name" value="Methyltransf_12"/>
    <property type="match status" value="1"/>
</dbReference>
<dbReference type="PANTHER" id="PTHR43861">
    <property type="entry name" value="TRANS-ACONITATE 2-METHYLTRANSFERASE-RELATED"/>
    <property type="match status" value="1"/>
</dbReference>
<reference evidence="3" key="1">
    <citation type="submission" date="2017-05" db="EMBL/GenBank/DDBJ databases">
        <authorList>
            <person name="Rodrigo-Torres L."/>
            <person name="Arahal R. D."/>
            <person name="Lucena T."/>
        </authorList>
    </citation>
    <scope>NUCLEOTIDE SEQUENCE [LARGE SCALE GENOMIC DNA]</scope>
    <source>
        <strain evidence="3">CECT 8899</strain>
    </source>
</reference>
<dbReference type="Proteomes" id="UP000201613">
    <property type="component" value="Unassembled WGS sequence"/>
</dbReference>
<dbReference type="EMBL" id="FXZK01000005">
    <property type="protein sequence ID" value="SMY08630.1"/>
    <property type="molecule type" value="Genomic_DNA"/>
</dbReference>
<keyword evidence="2" id="KW-0808">Transferase</keyword>
<dbReference type="RefSeq" id="WP_093992815.1">
    <property type="nucleotide sequence ID" value="NZ_FXZK01000005.1"/>
</dbReference>
<dbReference type="EC" id="2.1.1.-" evidence="2"/>
<evidence type="ECO:0000313" key="3">
    <source>
        <dbReference type="Proteomes" id="UP000201613"/>
    </source>
</evidence>
<dbReference type="InterPro" id="IPR013217">
    <property type="entry name" value="Methyltransf_12"/>
</dbReference>
<dbReference type="InterPro" id="IPR029063">
    <property type="entry name" value="SAM-dependent_MTases_sf"/>
</dbReference>
<organism evidence="2 3">
    <name type="scientific">Flavimaricola marinus</name>
    <dbReference type="NCBI Taxonomy" id="1819565"/>
    <lineage>
        <taxon>Bacteria</taxon>
        <taxon>Pseudomonadati</taxon>
        <taxon>Pseudomonadota</taxon>
        <taxon>Alphaproteobacteria</taxon>
        <taxon>Rhodobacterales</taxon>
        <taxon>Paracoccaceae</taxon>
        <taxon>Flavimaricola</taxon>
    </lineage>
</organism>
<sequence length="223" mass="23477">MSSFSDPAMISDYADSAAQKVPGLADLHRMMTILLQEKVGAGGQVLVLGAGGGMELLALAKARPDWTLTGVDPSEAMLDLARQTLGPDRPATLTLGTIDDAPAGPFDGATCLLTLHFLTREERAATLGALKQRLKPGAPLVVAHHSFPQDDASKALWLNRYAAFSTAPGGDLAKTQAGAQKIGELLPVLSPDDDEKLLREAGFTDVSLFYAGFTFRGWVGTAT</sequence>
<name>A0A238LIC5_9RHOB</name>
<dbReference type="CDD" id="cd02440">
    <property type="entry name" value="AdoMet_MTases"/>
    <property type="match status" value="1"/>
</dbReference>
<gene>
    <name evidence="2" type="primary">cmoA</name>
    <name evidence="2" type="ORF">LOM8899_02785</name>
</gene>
<dbReference type="GO" id="GO:0008168">
    <property type="term" value="F:methyltransferase activity"/>
    <property type="evidence" value="ECO:0007669"/>
    <property type="project" value="UniProtKB-KW"/>
</dbReference>
<accession>A0A238LIC5</accession>
<evidence type="ECO:0000313" key="2">
    <source>
        <dbReference type="EMBL" id="SMY08630.1"/>
    </source>
</evidence>
<dbReference type="OrthoDB" id="213472at2"/>
<keyword evidence="2" id="KW-0489">Methyltransferase</keyword>
<feature type="domain" description="Methyltransferase type 12" evidence="1">
    <location>
        <begin position="46"/>
        <end position="139"/>
    </location>
</feature>
<dbReference type="Gene3D" id="3.40.50.150">
    <property type="entry name" value="Vaccinia Virus protein VP39"/>
    <property type="match status" value="1"/>
</dbReference>
<dbReference type="SUPFAM" id="SSF53335">
    <property type="entry name" value="S-adenosyl-L-methionine-dependent methyltransferases"/>
    <property type="match status" value="1"/>
</dbReference>
<keyword evidence="3" id="KW-1185">Reference proteome</keyword>
<protein>
    <submittedName>
        <fullName evidence="2">tRNA (Cmo5U34)-methyltransferase</fullName>
        <ecNumber evidence="2">2.1.1.-</ecNumber>
    </submittedName>
</protein>
<dbReference type="GO" id="GO:0032259">
    <property type="term" value="P:methylation"/>
    <property type="evidence" value="ECO:0007669"/>
    <property type="project" value="UniProtKB-KW"/>
</dbReference>
<proteinExistence type="predicted"/>
<dbReference type="AlphaFoldDB" id="A0A238LIC5"/>
<evidence type="ECO:0000259" key="1">
    <source>
        <dbReference type="Pfam" id="PF08242"/>
    </source>
</evidence>